<dbReference type="VEuPathDB" id="VectorBase:AMAM005705"/>
<sequence>MSPHVTPTPKEAERKLPTDKPNQRQRYGPTPLMADYDAPIRYRLAIGVWEQGREYLWPVCRVNSVHTRALTRLPKMGGISGYRSAYMALSGFLMMLTQNGKLLYISDNAAEYLGHSMWRLRCITYNNSASSPHKPHSCLQQLMQRVVI</sequence>
<evidence type="ECO:0000313" key="3">
    <source>
        <dbReference type="Proteomes" id="UP000075901"/>
    </source>
</evidence>
<dbReference type="AlphaFoldDB" id="A0A182SFE4"/>
<dbReference type="EnsemblMetazoa" id="AMAM005705-RA">
    <property type="protein sequence ID" value="AMAM005705-PA"/>
    <property type="gene ID" value="AMAM005705"/>
</dbReference>
<dbReference type="Proteomes" id="UP000075901">
    <property type="component" value="Unassembled WGS sequence"/>
</dbReference>
<reference evidence="2" key="2">
    <citation type="submission" date="2020-05" db="UniProtKB">
        <authorList>
            <consortium name="EnsemblMetazoa"/>
        </authorList>
    </citation>
    <scope>IDENTIFICATION</scope>
    <source>
        <strain evidence="2">maculatus3</strain>
    </source>
</reference>
<feature type="region of interest" description="Disordered" evidence="1">
    <location>
        <begin position="1"/>
        <end position="32"/>
    </location>
</feature>
<accession>A0A182SFE4</accession>
<feature type="compositionally biased region" description="Basic and acidic residues" evidence="1">
    <location>
        <begin position="10"/>
        <end position="22"/>
    </location>
</feature>
<protein>
    <recommendedName>
        <fullName evidence="4">PAS domain-containing protein</fullName>
    </recommendedName>
</protein>
<evidence type="ECO:0000256" key="1">
    <source>
        <dbReference type="SAM" id="MobiDB-lite"/>
    </source>
</evidence>
<keyword evidence="3" id="KW-1185">Reference proteome</keyword>
<evidence type="ECO:0008006" key="4">
    <source>
        <dbReference type="Google" id="ProtNLM"/>
    </source>
</evidence>
<organism evidence="2 3">
    <name type="scientific">Anopheles maculatus</name>
    <dbReference type="NCBI Taxonomy" id="74869"/>
    <lineage>
        <taxon>Eukaryota</taxon>
        <taxon>Metazoa</taxon>
        <taxon>Ecdysozoa</taxon>
        <taxon>Arthropoda</taxon>
        <taxon>Hexapoda</taxon>
        <taxon>Insecta</taxon>
        <taxon>Pterygota</taxon>
        <taxon>Neoptera</taxon>
        <taxon>Endopterygota</taxon>
        <taxon>Diptera</taxon>
        <taxon>Nematocera</taxon>
        <taxon>Culicoidea</taxon>
        <taxon>Culicidae</taxon>
        <taxon>Anophelinae</taxon>
        <taxon>Anopheles</taxon>
        <taxon>Anopheles maculatus group</taxon>
    </lineage>
</organism>
<reference evidence="3" key="1">
    <citation type="submission" date="2013-09" db="EMBL/GenBank/DDBJ databases">
        <title>The Genome Sequence of Anopheles maculatus species B.</title>
        <authorList>
            <consortium name="The Broad Institute Genomics Platform"/>
            <person name="Neafsey D.E."/>
            <person name="Besansky N."/>
            <person name="Howell P."/>
            <person name="Walton C."/>
            <person name="Young S.K."/>
            <person name="Zeng Q."/>
            <person name="Gargeya S."/>
            <person name="Fitzgerald M."/>
            <person name="Haas B."/>
            <person name="Abouelleil A."/>
            <person name="Allen A.W."/>
            <person name="Alvarado L."/>
            <person name="Arachchi H.M."/>
            <person name="Berlin A.M."/>
            <person name="Chapman S.B."/>
            <person name="Gainer-Dewar J."/>
            <person name="Goldberg J."/>
            <person name="Griggs A."/>
            <person name="Gujja S."/>
            <person name="Hansen M."/>
            <person name="Howarth C."/>
            <person name="Imamovic A."/>
            <person name="Ireland A."/>
            <person name="Larimer J."/>
            <person name="McCowan C."/>
            <person name="Murphy C."/>
            <person name="Pearson M."/>
            <person name="Poon T.W."/>
            <person name="Priest M."/>
            <person name="Roberts A."/>
            <person name="Saif S."/>
            <person name="Shea T."/>
            <person name="Sisk P."/>
            <person name="Sykes S."/>
            <person name="Wortman J."/>
            <person name="Nusbaum C."/>
            <person name="Birren B."/>
        </authorList>
    </citation>
    <scope>NUCLEOTIDE SEQUENCE [LARGE SCALE GENOMIC DNA]</scope>
    <source>
        <strain evidence="3">maculatus3</strain>
    </source>
</reference>
<name>A0A182SFE4_9DIPT</name>
<proteinExistence type="predicted"/>
<evidence type="ECO:0000313" key="2">
    <source>
        <dbReference type="EnsemblMetazoa" id="AMAM005705-PA"/>
    </source>
</evidence>
<dbReference type="Gene3D" id="3.30.450.20">
    <property type="entry name" value="PAS domain"/>
    <property type="match status" value="1"/>
</dbReference>